<evidence type="ECO:0000256" key="3">
    <source>
        <dbReference type="ARBA" id="ARBA00012925"/>
    </source>
</evidence>
<proteinExistence type="inferred from homology"/>
<keyword evidence="10" id="KW-1185">Reference proteome</keyword>
<dbReference type="PROSITE" id="PS00705">
    <property type="entry name" value="PROK_CO2_ANHYDRASE_2"/>
    <property type="match status" value="1"/>
</dbReference>
<comment type="cofactor">
    <cofactor evidence="7">
        <name>Zn(2+)</name>
        <dbReference type="ChEBI" id="CHEBI:29105"/>
    </cofactor>
    <text evidence="7">Binds 1 zinc ion per subunit.</text>
</comment>
<dbReference type="OrthoDB" id="10248475at2759"/>
<dbReference type="InterPro" id="IPR036874">
    <property type="entry name" value="Carbonic_anhydrase_sf"/>
</dbReference>
<dbReference type="PANTHER" id="PTHR11002:SF12">
    <property type="entry name" value="CARBONIC ANHYDRASE"/>
    <property type="match status" value="1"/>
</dbReference>
<dbReference type="SUPFAM" id="SSF53056">
    <property type="entry name" value="beta-carbonic anhydrase, cab"/>
    <property type="match status" value="1"/>
</dbReference>
<protein>
    <recommendedName>
        <fullName evidence="3 8">Carbonic anhydrase</fullName>
        <ecNumber evidence="3 8">4.2.1.1</ecNumber>
    </recommendedName>
    <alternativeName>
        <fullName evidence="8">Carbonate dehydratase</fullName>
    </alternativeName>
</protein>
<keyword evidence="4 7" id="KW-0862">Zinc</keyword>
<keyword evidence="7" id="KW-0479">Metal-binding</keyword>
<dbReference type="EMBL" id="JABCRI010000005">
    <property type="protein sequence ID" value="KAF8406089.1"/>
    <property type="molecule type" value="Genomic_DNA"/>
</dbReference>
<dbReference type="CDD" id="cd00884">
    <property type="entry name" value="beta_CA_cladeB"/>
    <property type="match status" value="1"/>
</dbReference>
<evidence type="ECO:0000313" key="10">
    <source>
        <dbReference type="Proteomes" id="UP000655225"/>
    </source>
</evidence>
<dbReference type="OMA" id="FERTQLR"/>
<evidence type="ECO:0000256" key="7">
    <source>
        <dbReference type="PIRSR" id="PIRSR601765-1"/>
    </source>
</evidence>
<dbReference type="SMART" id="SM00947">
    <property type="entry name" value="Pro_CA"/>
    <property type="match status" value="1"/>
</dbReference>
<comment type="catalytic activity">
    <reaction evidence="6 8">
        <text>hydrogencarbonate + H(+) = CO2 + H2O</text>
        <dbReference type="Rhea" id="RHEA:10748"/>
        <dbReference type="ChEBI" id="CHEBI:15377"/>
        <dbReference type="ChEBI" id="CHEBI:15378"/>
        <dbReference type="ChEBI" id="CHEBI:16526"/>
        <dbReference type="ChEBI" id="CHEBI:17544"/>
        <dbReference type="EC" id="4.2.1.1"/>
    </reaction>
</comment>
<accession>A0A834ZEC8</accession>
<reference evidence="9 10" key="1">
    <citation type="submission" date="2020-04" db="EMBL/GenBank/DDBJ databases">
        <title>Plant Genome Project.</title>
        <authorList>
            <person name="Zhang R.-G."/>
        </authorList>
    </citation>
    <scope>NUCLEOTIDE SEQUENCE [LARGE SCALE GENOMIC DNA]</scope>
    <source>
        <strain evidence="9">YNK0</strain>
        <tissue evidence="9">Leaf</tissue>
    </source>
</reference>
<evidence type="ECO:0000256" key="6">
    <source>
        <dbReference type="ARBA" id="ARBA00048348"/>
    </source>
</evidence>
<feature type="binding site" evidence="7">
    <location>
        <position position="119"/>
    </location>
    <ligand>
        <name>Zn(2+)</name>
        <dbReference type="ChEBI" id="CHEBI:29105"/>
    </ligand>
</feature>
<keyword evidence="5 8" id="KW-0456">Lyase</keyword>
<dbReference type="InterPro" id="IPR015892">
    <property type="entry name" value="Carbonic_anhydrase_CS"/>
</dbReference>
<feature type="binding site" evidence="7">
    <location>
        <position position="181"/>
    </location>
    <ligand>
        <name>Zn(2+)</name>
        <dbReference type="ChEBI" id="CHEBI:29105"/>
    </ligand>
</feature>
<dbReference type="InterPro" id="IPR001765">
    <property type="entry name" value="Carbonic_anhydrase"/>
</dbReference>
<gene>
    <name evidence="9" type="ORF">HHK36_008169</name>
</gene>
<sequence length="299" mass="33388">MAPDSLSNSAMGTASPNFKIFGSQIKFPKIDDTHFRLLGSAKRNPALRVKASRESLGLNQELMNNKLESVAEHNNGFDPFDEMKHRFLSFKNIYLENSEHFQSLAKVQAPKKQFMVIACADSRVCPSNILGFQPGEAFTVRNVANLVPPFESGPSETNAALEFAVNSLEVENILIIGHSCCGGIRALMSMQDEVDSSSFIRSWVIVGKNARLITKAAAANLSFDKQCRHCEKESVNLSLLNLLTYPWIEERVRKGMLSVHGGYYDFVDCTFEKWTLEYHGSSVDDRGGSCSVKDRLFWC</sequence>
<dbReference type="PROSITE" id="PS00704">
    <property type="entry name" value="PROK_CO2_ANHYDRASE_1"/>
    <property type="match status" value="1"/>
</dbReference>
<evidence type="ECO:0000256" key="5">
    <source>
        <dbReference type="ARBA" id="ARBA00023239"/>
    </source>
</evidence>
<name>A0A834ZEC8_TETSI</name>
<dbReference type="PANTHER" id="PTHR11002">
    <property type="entry name" value="CARBONIC ANHYDRASE"/>
    <property type="match status" value="1"/>
</dbReference>
<comment type="function">
    <text evidence="1 8">Reversible hydration of carbon dioxide.</text>
</comment>
<evidence type="ECO:0000256" key="4">
    <source>
        <dbReference type="ARBA" id="ARBA00022833"/>
    </source>
</evidence>
<dbReference type="Proteomes" id="UP000655225">
    <property type="component" value="Unassembled WGS sequence"/>
</dbReference>
<dbReference type="FunFam" id="3.40.1050.10:FF:000003">
    <property type="entry name" value="Carbonic anhydrase"/>
    <property type="match status" value="1"/>
</dbReference>
<evidence type="ECO:0000313" key="9">
    <source>
        <dbReference type="EMBL" id="KAF8406089.1"/>
    </source>
</evidence>
<dbReference type="GO" id="GO:0004089">
    <property type="term" value="F:carbonate dehydratase activity"/>
    <property type="evidence" value="ECO:0007669"/>
    <property type="project" value="UniProtKB-UniRule"/>
</dbReference>
<evidence type="ECO:0000256" key="2">
    <source>
        <dbReference type="ARBA" id="ARBA00006217"/>
    </source>
</evidence>
<evidence type="ECO:0000256" key="8">
    <source>
        <dbReference type="RuleBase" id="RU003956"/>
    </source>
</evidence>
<dbReference type="AlphaFoldDB" id="A0A834ZEC8"/>
<feature type="binding site" evidence="7">
    <location>
        <position position="121"/>
    </location>
    <ligand>
        <name>Zn(2+)</name>
        <dbReference type="ChEBI" id="CHEBI:29105"/>
    </ligand>
</feature>
<dbReference type="InterPro" id="IPR045066">
    <property type="entry name" value="Beta_CA_cladeB"/>
</dbReference>
<comment type="caution">
    <text evidence="9">The sequence shown here is derived from an EMBL/GenBank/DDBJ whole genome shotgun (WGS) entry which is preliminary data.</text>
</comment>
<dbReference type="GO" id="GO:0015976">
    <property type="term" value="P:carbon utilization"/>
    <property type="evidence" value="ECO:0007669"/>
    <property type="project" value="InterPro"/>
</dbReference>
<dbReference type="Pfam" id="PF00484">
    <property type="entry name" value="Pro_CA"/>
    <property type="match status" value="1"/>
</dbReference>
<dbReference type="Gene3D" id="3.40.1050.10">
    <property type="entry name" value="Carbonic anhydrase"/>
    <property type="match status" value="1"/>
</dbReference>
<dbReference type="GO" id="GO:0008270">
    <property type="term" value="F:zinc ion binding"/>
    <property type="evidence" value="ECO:0007669"/>
    <property type="project" value="UniProtKB-UniRule"/>
</dbReference>
<evidence type="ECO:0000256" key="1">
    <source>
        <dbReference type="ARBA" id="ARBA00002904"/>
    </source>
</evidence>
<dbReference type="EC" id="4.2.1.1" evidence="3 8"/>
<feature type="binding site" evidence="7">
    <location>
        <position position="178"/>
    </location>
    <ligand>
        <name>Zn(2+)</name>
        <dbReference type="ChEBI" id="CHEBI:29105"/>
    </ligand>
</feature>
<organism evidence="9 10">
    <name type="scientific">Tetracentron sinense</name>
    <name type="common">Spur-leaf</name>
    <dbReference type="NCBI Taxonomy" id="13715"/>
    <lineage>
        <taxon>Eukaryota</taxon>
        <taxon>Viridiplantae</taxon>
        <taxon>Streptophyta</taxon>
        <taxon>Embryophyta</taxon>
        <taxon>Tracheophyta</taxon>
        <taxon>Spermatophyta</taxon>
        <taxon>Magnoliopsida</taxon>
        <taxon>Trochodendrales</taxon>
        <taxon>Trochodendraceae</taxon>
        <taxon>Tetracentron</taxon>
    </lineage>
</organism>
<comment type="similarity">
    <text evidence="2 8">Belongs to the beta-class carbonic anhydrase family.</text>
</comment>